<dbReference type="Proteomes" id="UP000541185">
    <property type="component" value="Unassembled WGS sequence"/>
</dbReference>
<proteinExistence type="predicted"/>
<organism evidence="1 2">
    <name type="scientific">Ramlibacter agri</name>
    <dbReference type="NCBI Taxonomy" id="2728837"/>
    <lineage>
        <taxon>Bacteria</taxon>
        <taxon>Pseudomonadati</taxon>
        <taxon>Pseudomonadota</taxon>
        <taxon>Betaproteobacteria</taxon>
        <taxon>Burkholderiales</taxon>
        <taxon>Comamonadaceae</taxon>
        <taxon>Ramlibacter</taxon>
    </lineage>
</organism>
<dbReference type="RefSeq" id="WP_169420234.1">
    <property type="nucleotide sequence ID" value="NZ_JABBFX010000002.1"/>
</dbReference>
<gene>
    <name evidence="1" type="ORF">HHL11_19430</name>
</gene>
<evidence type="ECO:0000313" key="2">
    <source>
        <dbReference type="Proteomes" id="UP000541185"/>
    </source>
</evidence>
<protein>
    <submittedName>
        <fullName evidence="1">Uncharacterized protein</fullName>
    </submittedName>
</protein>
<keyword evidence="2" id="KW-1185">Reference proteome</keyword>
<reference evidence="1 2" key="1">
    <citation type="submission" date="2020-04" db="EMBL/GenBank/DDBJ databases">
        <title>Ramlibacter sp. G-1-2-2 isolated from soil.</title>
        <authorList>
            <person name="Dahal R.H."/>
        </authorList>
    </citation>
    <scope>NUCLEOTIDE SEQUENCE [LARGE SCALE GENOMIC DNA]</scope>
    <source>
        <strain evidence="1 2">G-1-2-2</strain>
    </source>
</reference>
<name>A0A848H939_9BURK</name>
<sequence>MNGGDVAGDAKWLAMRKRSSAAAKIFDVLLRYEVNVKTVRLKKLQNRAVLSEAEVRDVMKELEPALGKVVRASANAPARFEFSTSFLDKIPGPLAGESSTSSHLAVAAKGSRLFSEFVCKLAGGREARLQLPEHASADDFRKLQRFISKQVGDEA</sequence>
<dbReference type="AlphaFoldDB" id="A0A848H939"/>
<accession>A0A848H939</accession>
<dbReference type="EMBL" id="JABBFX010000002">
    <property type="protein sequence ID" value="NML45930.1"/>
    <property type="molecule type" value="Genomic_DNA"/>
</dbReference>
<comment type="caution">
    <text evidence="1">The sequence shown here is derived from an EMBL/GenBank/DDBJ whole genome shotgun (WGS) entry which is preliminary data.</text>
</comment>
<evidence type="ECO:0000313" key="1">
    <source>
        <dbReference type="EMBL" id="NML45930.1"/>
    </source>
</evidence>